<dbReference type="Pfam" id="PF07045">
    <property type="entry name" value="DUF1330"/>
    <property type="match status" value="1"/>
</dbReference>
<dbReference type="RefSeq" id="WP_204679150.1">
    <property type="nucleotide sequence ID" value="NZ_BSNR01000006.1"/>
</dbReference>
<dbReference type="Proteomes" id="UP001430149">
    <property type="component" value="Unassembled WGS sequence"/>
</dbReference>
<protein>
    <submittedName>
        <fullName evidence="2">DUF1330 domain-containing protein</fullName>
    </submittedName>
</protein>
<reference evidence="2" key="1">
    <citation type="submission" date="2020-10" db="EMBL/GenBank/DDBJ databases">
        <title>Phylogeny of dyella-like bacteria.</title>
        <authorList>
            <person name="Fu J."/>
        </authorList>
    </citation>
    <scope>NUCLEOTIDE SEQUENCE</scope>
    <source>
        <strain evidence="2">DHOC52</strain>
    </source>
</reference>
<dbReference type="InterPro" id="IPR010753">
    <property type="entry name" value="DUF1330"/>
</dbReference>
<comment type="caution">
    <text evidence="2">The sequence shown here is derived from an EMBL/GenBank/DDBJ whole genome shotgun (WGS) entry which is preliminary data.</text>
</comment>
<gene>
    <name evidence="2" type="ORF">ISP19_01970</name>
</gene>
<evidence type="ECO:0000313" key="3">
    <source>
        <dbReference type="Proteomes" id="UP001430149"/>
    </source>
</evidence>
<dbReference type="InterPro" id="IPR011008">
    <property type="entry name" value="Dimeric_a/b-barrel"/>
</dbReference>
<sequence length="93" mass="10284">MSAYIVVELTMKDVEALARYRASVGPTLKRFGGELLVGAAPWHLLHGRSAFETGTVLVFPNKDAALAWYDSPEYQALAPTRNNAFNSRFRILG</sequence>
<feature type="domain" description="DUF1330" evidence="1">
    <location>
        <begin position="2"/>
        <end position="91"/>
    </location>
</feature>
<dbReference type="PANTHER" id="PTHR41521">
    <property type="match status" value="1"/>
</dbReference>
<organism evidence="2 3">
    <name type="scientific">Dyella flava</name>
    <dbReference type="NCBI Taxonomy" id="1920170"/>
    <lineage>
        <taxon>Bacteria</taxon>
        <taxon>Pseudomonadati</taxon>
        <taxon>Pseudomonadota</taxon>
        <taxon>Gammaproteobacteria</taxon>
        <taxon>Lysobacterales</taxon>
        <taxon>Rhodanobacteraceae</taxon>
        <taxon>Dyella</taxon>
    </lineage>
</organism>
<proteinExistence type="predicted"/>
<name>A0ABS2JZ40_9GAMM</name>
<dbReference type="SUPFAM" id="SSF54909">
    <property type="entry name" value="Dimeric alpha+beta barrel"/>
    <property type="match status" value="1"/>
</dbReference>
<keyword evidence="3" id="KW-1185">Reference proteome</keyword>
<dbReference type="PANTHER" id="PTHR41521:SF4">
    <property type="entry name" value="BLR0684 PROTEIN"/>
    <property type="match status" value="1"/>
</dbReference>
<evidence type="ECO:0000313" key="2">
    <source>
        <dbReference type="EMBL" id="MBM7124134.1"/>
    </source>
</evidence>
<accession>A0ABS2JZ40</accession>
<dbReference type="EMBL" id="JADIKE010000024">
    <property type="protein sequence ID" value="MBM7124134.1"/>
    <property type="molecule type" value="Genomic_DNA"/>
</dbReference>
<dbReference type="Gene3D" id="3.30.70.100">
    <property type="match status" value="1"/>
</dbReference>
<evidence type="ECO:0000259" key="1">
    <source>
        <dbReference type="Pfam" id="PF07045"/>
    </source>
</evidence>